<dbReference type="AlphaFoldDB" id="A0A0W0F4D1"/>
<feature type="compositionally biased region" description="Basic residues" evidence="1">
    <location>
        <begin position="317"/>
        <end position="326"/>
    </location>
</feature>
<dbReference type="GO" id="GO:0051087">
    <property type="term" value="F:protein-folding chaperone binding"/>
    <property type="evidence" value="ECO:0007669"/>
    <property type="project" value="TreeGrafter"/>
</dbReference>
<sequence length="355" mass="41090">MATNLYETLGIPKDATPEQIRKAYKKRALDTHPDRHPNATPSEKARLEESFREVSNAYEVLNDPQNRRLYDVHGVWPPPNPDEEPSRRPHRGHSSRHRRHDPFDDPSFKDPFFNDPFFQRSHRHFSFTDPFDLFERIFPRHVFDDPIYPNRHHHHNPHRSRDFFQSDDPFALSRHTHNDLNNFMSSMHRNMLMGFGDFPALPADQSSASNGQARYARQVHITKTVNGVTHTVQKTRDWDGNERVIKTFPDGRQVVTVNGLEQRDQGYLPSSSRNPPPDPRHAPPPPPPLPSVSQGYGNSRLPPPPPYTPAHADREYPRHHRSRTHSSHRDTHAPVIPPSHMYGELHISVSLNNPE</sequence>
<evidence type="ECO:0000313" key="4">
    <source>
        <dbReference type="Proteomes" id="UP000054988"/>
    </source>
</evidence>
<feature type="domain" description="J" evidence="2">
    <location>
        <begin position="4"/>
        <end position="74"/>
    </location>
</feature>
<dbReference type="CDD" id="cd06257">
    <property type="entry name" value="DnaJ"/>
    <property type="match status" value="1"/>
</dbReference>
<dbReference type="GO" id="GO:0005737">
    <property type="term" value="C:cytoplasm"/>
    <property type="evidence" value="ECO:0007669"/>
    <property type="project" value="TreeGrafter"/>
</dbReference>
<dbReference type="GO" id="GO:0005634">
    <property type="term" value="C:nucleus"/>
    <property type="evidence" value="ECO:0007669"/>
    <property type="project" value="TreeGrafter"/>
</dbReference>
<organism evidence="3 4">
    <name type="scientific">Moniliophthora roreri</name>
    <name type="common">Frosty pod rot fungus</name>
    <name type="synonym">Monilia roreri</name>
    <dbReference type="NCBI Taxonomy" id="221103"/>
    <lineage>
        <taxon>Eukaryota</taxon>
        <taxon>Fungi</taxon>
        <taxon>Dikarya</taxon>
        <taxon>Basidiomycota</taxon>
        <taxon>Agaricomycotina</taxon>
        <taxon>Agaricomycetes</taxon>
        <taxon>Agaricomycetidae</taxon>
        <taxon>Agaricales</taxon>
        <taxon>Marasmiineae</taxon>
        <taxon>Marasmiaceae</taxon>
        <taxon>Moniliophthora</taxon>
    </lineage>
</organism>
<dbReference type="PANTHER" id="PTHR43948:SF14">
    <property type="entry name" value="PROTEIN DNAJ, PUTATIVE-RELATED"/>
    <property type="match status" value="1"/>
</dbReference>
<dbReference type="Pfam" id="PF00226">
    <property type="entry name" value="DnaJ"/>
    <property type="match status" value="1"/>
</dbReference>
<dbReference type="EMBL" id="LATX01002348">
    <property type="protein sequence ID" value="KTB31203.1"/>
    <property type="molecule type" value="Genomic_DNA"/>
</dbReference>
<name>A0A0W0F4D1_MONRR</name>
<comment type="caution">
    <text evidence="3">The sequence shown here is derived from an EMBL/GenBank/DDBJ whole genome shotgun (WGS) entry which is preliminary data.</text>
</comment>
<feature type="region of interest" description="Disordered" evidence="1">
    <location>
        <begin position="26"/>
        <end position="51"/>
    </location>
</feature>
<dbReference type="SMART" id="SM00271">
    <property type="entry name" value="DnaJ"/>
    <property type="match status" value="1"/>
</dbReference>
<dbReference type="GO" id="GO:0051082">
    <property type="term" value="F:unfolded protein binding"/>
    <property type="evidence" value="ECO:0007669"/>
    <property type="project" value="TreeGrafter"/>
</dbReference>
<feature type="compositionally biased region" description="Pro residues" evidence="1">
    <location>
        <begin position="274"/>
        <end position="290"/>
    </location>
</feature>
<evidence type="ECO:0000313" key="3">
    <source>
        <dbReference type="EMBL" id="KTB31203.1"/>
    </source>
</evidence>
<dbReference type="InterPro" id="IPR036869">
    <property type="entry name" value="J_dom_sf"/>
</dbReference>
<dbReference type="SUPFAM" id="SSF46565">
    <property type="entry name" value="Chaperone J-domain"/>
    <property type="match status" value="1"/>
</dbReference>
<protein>
    <submittedName>
        <fullName evidence="3">Putative DnaJ-domain-containing protein</fullName>
    </submittedName>
</protein>
<accession>A0A0W0F4D1</accession>
<feature type="region of interest" description="Disordered" evidence="1">
    <location>
        <begin position="255"/>
        <end position="341"/>
    </location>
</feature>
<dbReference type="PANTHER" id="PTHR43948">
    <property type="entry name" value="DNAJ HOMOLOG SUBFAMILY B"/>
    <property type="match status" value="1"/>
</dbReference>
<feature type="region of interest" description="Disordered" evidence="1">
    <location>
        <begin position="71"/>
        <end position="106"/>
    </location>
</feature>
<reference evidence="3 4" key="1">
    <citation type="submission" date="2015-12" db="EMBL/GenBank/DDBJ databases">
        <title>Draft genome sequence of Moniliophthora roreri, the causal agent of frosty pod rot of cacao.</title>
        <authorList>
            <person name="Aime M.C."/>
            <person name="Diaz-Valderrama J.R."/>
            <person name="Kijpornyongpan T."/>
            <person name="Phillips-Mora W."/>
        </authorList>
    </citation>
    <scope>NUCLEOTIDE SEQUENCE [LARGE SCALE GENOMIC DNA]</scope>
    <source>
        <strain evidence="3 4">MCA 2952</strain>
    </source>
</reference>
<gene>
    <name evidence="3" type="ORF">WG66_16265</name>
</gene>
<evidence type="ECO:0000259" key="2">
    <source>
        <dbReference type="PROSITE" id="PS50076"/>
    </source>
</evidence>
<evidence type="ECO:0000256" key="1">
    <source>
        <dbReference type="SAM" id="MobiDB-lite"/>
    </source>
</evidence>
<dbReference type="PROSITE" id="PS00636">
    <property type="entry name" value="DNAJ_1"/>
    <property type="match status" value="1"/>
</dbReference>
<dbReference type="InterPro" id="IPR001623">
    <property type="entry name" value="DnaJ_domain"/>
</dbReference>
<dbReference type="InterPro" id="IPR018253">
    <property type="entry name" value="DnaJ_domain_CS"/>
</dbReference>
<dbReference type="PROSITE" id="PS50076">
    <property type="entry name" value="DNAJ_2"/>
    <property type="match status" value="1"/>
</dbReference>
<feature type="compositionally biased region" description="Basic residues" evidence="1">
    <location>
        <begin position="88"/>
        <end position="100"/>
    </location>
</feature>
<dbReference type="Gene3D" id="1.10.287.110">
    <property type="entry name" value="DnaJ domain"/>
    <property type="match status" value="1"/>
</dbReference>
<proteinExistence type="predicted"/>
<dbReference type="PRINTS" id="PR00625">
    <property type="entry name" value="JDOMAIN"/>
</dbReference>
<dbReference type="eggNOG" id="KOG0714">
    <property type="taxonomic scope" value="Eukaryota"/>
</dbReference>
<dbReference type="GO" id="GO:0044183">
    <property type="term" value="F:protein folding chaperone"/>
    <property type="evidence" value="ECO:0007669"/>
    <property type="project" value="TreeGrafter"/>
</dbReference>
<dbReference type="Proteomes" id="UP000054988">
    <property type="component" value="Unassembled WGS sequence"/>
</dbReference>